<evidence type="ECO:0000256" key="5">
    <source>
        <dbReference type="ARBA" id="ARBA00023136"/>
    </source>
</evidence>
<feature type="transmembrane region" description="Helical" evidence="6">
    <location>
        <begin position="91"/>
        <end position="116"/>
    </location>
</feature>
<sequence length="368" mass="40303">MMRQMLVGMIFVSAALACVLWLTQSLRFVEMIVNKGLSIGAFLKLTILLMPGFLVVIIPISLFAVVLFTYNRLIADRELVVLRAAGLSHLALARPAVILGLAVSAVGYMLSCWIIPVTVRSFHEMQWTIRNDIGNVLLQEGMFNKFGEGLTIYVRSRTPNGELTGLLVHDKRHAQRPVTLMAERGALVYTEQGPRVLMVNGNRQEVTPGTGKLSLLYFDNYTVDFNTATGAKHDRVRDARERSTLELLAIDSSMENKGELRRFKSELHSRLTSPLYSLGFPLLAAAVLLTSGFDRRGQTAQVITATALMVAVQALALGASNLSSGNLAFVPLIYINAALPIALGLWVLARPPWPRRRTNAASGTATAT</sequence>
<protein>
    <submittedName>
        <fullName evidence="7">Predicted permease</fullName>
    </submittedName>
</protein>
<keyword evidence="5 6" id="KW-0472">Membrane</keyword>
<feature type="transmembrane region" description="Helical" evidence="6">
    <location>
        <begin position="271"/>
        <end position="290"/>
    </location>
</feature>
<dbReference type="GO" id="GO:0043190">
    <property type="term" value="C:ATP-binding cassette (ABC) transporter complex"/>
    <property type="evidence" value="ECO:0007669"/>
    <property type="project" value="InterPro"/>
</dbReference>
<dbReference type="OrthoDB" id="8477889at2"/>
<dbReference type="InterPro" id="IPR005495">
    <property type="entry name" value="LptG/LptF_permease"/>
</dbReference>
<dbReference type="NCBIfam" id="TIGR04407">
    <property type="entry name" value="LptF_YjgP"/>
    <property type="match status" value="1"/>
</dbReference>
<evidence type="ECO:0000256" key="1">
    <source>
        <dbReference type="ARBA" id="ARBA00004651"/>
    </source>
</evidence>
<evidence type="ECO:0000256" key="4">
    <source>
        <dbReference type="ARBA" id="ARBA00022989"/>
    </source>
</evidence>
<keyword evidence="2" id="KW-1003">Cell membrane</keyword>
<organism evidence="7 8">
    <name type="scientific">Paramagnetospirillum magneticum (strain ATCC 700264 / AMB-1)</name>
    <name type="common">Magnetospirillum magneticum</name>
    <dbReference type="NCBI Taxonomy" id="342108"/>
    <lineage>
        <taxon>Bacteria</taxon>
        <taxon>Pseudomonadati</taxon>
        <taxon>Pseudomonadota</taxon>
        <taxon>Alphaproteobacteria</taxon>
        <taxon>Rhodospirillales</taxon>
        <taxon>Magnetospirillaceae</taxon>
        <taxon>Paramagnetospirillum</taxon>
    </lineage>
</organism>
<keyword evidence="4 6" id="KW-1133">Transmembrane helix</keyword>
<feature type="transmembrane region" description="Helical" evidence="6">
    <location>
        <begin position="41"/>
        <end position="70"/>
    </location>
</feature>
<dbReference type="EMBL" id="AP007255">
    <property type="protein sequence ID" value="BAE52518.1"/>
    <property type="molecule type" value="Genomic_DNA"/>
</dbReference>
<keyword evidence="3 6" id="KW-0812">Transmembrane</keyword>
<dbReference type="Proteomes" id="UP000007058">
    <property type="component" value="Chromosome"/>
</dbReference>
<dbReference type="PROSITE" id="PS51257">
    <property type="entry name" value="PROKAR_LIPOPROTEIN"/>
    <property type="match status" value="1"/>
</dbReference>
<comment type="subcellular location">
    <subcellularLocation>
        <location evidence="1">Cell membrane</location>
        <topology evidence="1">Multi-pass membrane protein</topology>
    </subcellularLocation>
</comment>
<dbReference type="PANTHER" id="PTHR33529:SF6">
    <property type="entry name" value="YJGP_YJGQ FAMILY PERMEASE"/>
    <property type="match status" value="1"/>
</dbReference>
<feature type="transmembrane region" description="Helical" evidence="6">
    <location>
        <begin position="328"/>
        <end position="349"/>
    </location>
</feature>
<dbReference type="Pfam" id="PF03739">
    <property type="entry name" value="LptF_LptG"/>
    <property type="match status" value="1"/>
</dbReference>
<gene>
    <name evidence="7" type="ordered locus">amb3714</name>
</gene>
<evidence type="ECO:0000313" key="8">
    <source>
        <dbReference type="Proteomes" id="UP000007058"/>
    </source>
</evidence>
<evidence type="ECO:0000256" key="3">
    <source>
        <dbReference type="ARBA" id="ARBA00022692"/>
    </source>
</evidence>
<dbReference type="HOGENOM" id="CLU_028799_7_1_5"/>
<name>Q2W0V7_PARM1</name>
<evidence type="ECO:0000313" key="7">
    <source>
        <dbReference type="EMBL" id="BAE52518.1"/>
    </source>
</evidence>
<dbReference type="InterPro" id="IPR030922">
    <property type="entry name" value="LptF"/>
</dbReference>
<evidence type="ECO:0000256" key="6">
    <source>
        <dbReference type="SAM" id="Phobius"/>
    </source>
</evidence>
<dbReference type="STRING" id="342108.amb3714"/>
<accession>Q2W0V7</accession>
<evidence type="ECO:0000256" key="2">
    <source>
        <dbReference type="ARBA" id="ARBA00022475"/>
    </source>
</evidence>
<proteinExistence type="predicted"/>
<dbReference type="GO" id="GO:0055085">
    <property type="term" value="P:transmembrane transport"/>
    <property type="evidence" value="ECO:0007669"/>
    <property type="project" value="InterPro"/>
</dbReference>
<feature type="transmembrane region" description="Helical" evidence="6">
    <location>
        <begin position="302"/>
        <end position="322"/>
    </location>
</feature>
<reference evidence="7 8" key="1">
    <citation type="journal article" date="2005" name="DNA Res.">
        <title>Complete genome sequence of the facultative anaerobic magnetotactic bacterium Magnetospirillum sp. strain AMB-1.</title>
        <authorList>
            <person name="Matsunaga T."/>
            <person name="Okamura Y."/>
            <person name="Fukuda Y."/>
            <person name="Wahyudi A.T."/>
            <person name="Murase Y."/>
            <person name="Takeyama H."/>
        </authorList>
    </citation>
    <scope>NUCLEOTIDE SEQUENCE [LARGE SCALE GENOMIC DNA]</scope>
    <source>
        <strain evidence="8">ATCC 700264 / AMB-1</strain>
    </source>
</reference>
<dbReference type="GO" id="GO:0015920">
    <property type="term" value="P:lipopolysaccharide transport"/>
    <property type="evidence" value="ECO:0007669"/>
    <property type="project" value="TreeGrafter"/>
</dbReference>
<dbReference type="PANTHER" id="PTHR33529">
    <property type="entry name" value="SLR0882 PROTEIN-RELATED"/>
    <property type="match status" value="1"/>
</dbReference>
<dbReference type="RefSeq" id="WP_011386070.1">
    <property type="nucleotide sequence ID" value="NC_007626.1"/>
</dbReference>
<dbReference type="AlphaFoldDB" id="Q2W0V7"/>
<keyword evidence="8" id="KW-1185">Reference proteome</keyword>
<dbReference type="KEGG" id="mag:amb3714"/>